<dbReference type="GO" id="GO:0043590">
    <property type="term" value="C:bacterial nucleoid"/>
    <property type="evidence" value="ECO:0007669"/>
    <property type="project" value="TreeGrafter"/>
</dbReference>
<evidence type="ECO:0000256" key="1">
    <source>
        <dbReference type="ARBA" id="ARBA00022763"/>
    </source>
</evidence>
<dbReference type="InterPro" id="IPR003717">
    <property type="entry name" value="RecO"/>
</dbReference>
<dbReference type="InterPro" id="IPR022572">
    <property type="entry name" value="DNA_rep/recomb_RecO_N"/>
</dbReference>
<dbReference type="PANTHER" id="PTHR33991:SF1">
    <property type="entry name" value="DNA REPAIR PROTEIN RECO"/>
    <property type="match status" value="1"/>
</dbReference>
<gene>
    <name evidence="5" type="ORF">UR64_C0002G0108</name>
</gene>
<dbReference type="SUPFAM" id="SSF50249">
    <property type="entry name" value="Nucleic acid-binding proteins"/>
    <property type="match status" value="1"/>
</dbReference>
<evidence type="ECO:0000259" key="4">
    <source>
        <dbReference type="Pfam" id="PF11967"/>
    </source>
</evidence>
<protein>
    <submittedName>
        <fullName evidence="5">Repair protein RecO protein</fullName>
    </submittedName>
</protein>
<dbReference type="EMBL" id="LBPY01000002">
    <property type="protein sequence ID" value="KKP66892.1"/>
    <property type="molecule type" value="Genomic_DNA"/>
</dbReference>
<feature type="domain" description="DNA replication/recombination mediator RecO N-terminal" evidence="4">
    <location>
        <begin position="1"/>
        <end position="80"/>
    </location>
</feature>
<dbReference type="GO" id="GO:0006310">
    <property type="term" value="P:DNA recombination"/>
    <property type="evidence" value="ECO:0007669"/>
    <property type="project" value="UniProtKB-KW"/>
</dbReference>
<evidence type="ECO:0000313" key="5">
    <source>
        <dbReference type="EMBL" id="KKP66892.1"/>
    </source>
</evidence>
<keyword evidence="2" id="KW-0233">DNA recombination</keyword>
<organism evidence="5 6">
    <name type="scientific">Candidatus Nomurabacteria bacterium GW2011_GWE1_35_16</name>
    <dbReference type="NCBI Taxonomy" id="1618761"/>
    <lineage>
        <taxon>Bacteria</taxon>
        <taxon>Candidatus Nomuraibacteriota</taxon>
    </lineage>
</organism>
<evidence type="ECO:0000256" key="2">
    <source>
        <dbReference type="ARBA" id="ARBA00023172"/>
    </source>
</evidence>
<name>A0A0G0EHV5_9BACT</name>
<evidence type="ECO:0000256" key="3">
    <source>
        <dbReference type="ARBA" id="ARBA00023204"/>
    </source>
</evidence>
<dbReference type="Pfam" id="PF11967">
    <property type="entry name" value="RecO_N"/>
    <property type="match status" value="1"/>
</dbReference>
<dbReference type="AlphaFoldDB" id="A0A0G0EHV5"/>
<dbReference type="InterPro" id="IPR012340">
    <property type="entry name" value="NA-bd_OB-fold"/>
</dbReference>
<proteinExistence type="predicted"/>
<keyword evidence="1" id="KW-0227">DNA damage</keyword>
<dbReference type="Proteomes" id="UP000034952">
    <property type="component" value="Unassembled WGS sequence"/>
</dbReference>
<comment type="caution">
    <text evidence="5">The sequence shown here is derived from an EMBL/GenBank/DDBJ whole genome shotgun (WGS) entry which is preliminary data.</text>
</comment>
<sequence>MHHIYHTHGFVLGSHNKGEANKMLTVYTREMGLVRAMVQGVRLHKSKLRFSLQDFSYARIDFVRGKEIWRITSASNISSFPFARSSKSSLLIIARISKLLERLCDGEESNEKIFDDFIQAIVLLDDIEVSSESREALELHLVLRILNTLGYIGDSLMLMDYLGGNIDLSQTETLLREKRSIISHINKALNESQL</sequence>
<dbReference type="PANTHER" id="PTHR33991">
    <property type="entry name" value="DNA REPAIR PROTEIN RECO"/>
    <property type="match status" value="1"/>
</dbReference>
<reference evidence="5 6" key="1">
    <citation type="journal article" date="2015" name="Nature">
        <title>rRNA introns, odd ribosomes, and small enigmatic genomes across a large radiation of phyla.</title>
        <authorList>
            <person name="Brown C.T."/>
            <person name="Hug L.A."/>
            <person name="Thomas B.C."/>
            <person name="Sharon I."/>
            <person name="Castelle C.J."/>
            <person name="Singh A."/>
            <person name="Wilkins M.J."/>
            <person name="Williams K.H."/>
            <person name="Banfield J.F."/>
        </authorList>
    </citation>
    <scope>NUCLEOTIDE SEQUENCE [LARGE SCALE GENOMIC DNA]</scope>
</reference>
<dbReference type="NCBIfam" id="TIGR00613">
    <property type="entry name" value="reco"/>
    <property type="match status" value="1"/>
</dbReference>
<dbReference type="GO" id="GO:0006302">
    <property type="term" value="P:double-strand break repair"/>
    <property type="evidence" value="ECO:0007669"/>
    <property type="project" value="TreeGrafter"/>
</dbReference>
<dbReference type="Gene3D" id="2.40.50.140">
    <property type="entry name" value="Nucleic acid-binding proteins"/>
    <property type="match status" value="1"/>
</dbReference>
<accession>A0A0G0EHV5</accession>
<evidence type="ECO:0000313" key="6">
    <source>
        <dbReference type="Proteomes" id="UP000034952"/>
    </source>
</evidence>
<keyword evidence="3" id="KW-0234">DNA repair</keyword>